<keyword evidence="3" id="KW-1185">Reference proteome</keyword>
<reference evidence="2 3" key="1">
    <citation type="submission" date="2022-08" db="EMBL/GenBank/DDBJ databases">
        <title>Reclassification of Massilia species as members of the genera Telluria, Duganella, Pseudoduganella, Mokoshia gen. nov. and Zemynaea gen. nov. using orthogonal and non-orthogonal genome-based approaches.</title>
        <authorList>
            <person name="Bowman J.P."/>
        </authorList>
    </citation>
    <scope>NUCLEOTIDE SEQUENCE [LARGE SCALE GENOMIC DNA]</scope>
    <source>
        <strain evidence="2 3">JCM 31605</strain>
    </source>
</reference>
<feature type="compositionally biased region" description="Polar residues" evidence="1">
    <location>
        <begin position="86"/>
        <end position="101"/>
    </location>
</feature>
<dbReference type="RefSeq" id="WP_258820241.1">
    <property type="nucleotide sequence ID" value="NZ_JANUHB010000001.1"/>
</dbReference>
<protein>
    <recommendedName>
        <fullName evidence="4">Stress-induced protein</fullName>
    </recommendedName>
</protein>
<dbReference type="EMBL" id="JANUHB010000001">
    <property type="protein sequence ID" value="MCS0806451.1"/>
    <property type="molecule type" value="Genomic_DNA"/>
</dbReference>
<accession>A0ABT2D7T0</accession>
<gene>
    <name evidence="2" type="ORF">NX774_00740</name>
</gene>
<name>A0ABT2D7T0_9BURK</name>
<feature type="compositionally biased region" description="Gly residues" evidence="1">
    <location>
        <begin position="29"/>
        <end position="46"/>
    </location>
</feature>
<sequence>MATGDERKDKPGRPYDQITHDGTSSAGSVGPGGTGDLGGAAGGQGGSRQSETRTDDLLAGEAGTQGFRPEQAGELQTGMGGIGSISHGNRQSAPEGQSGSVQGARDRENEREAPGGSEQHGRKG</sequence>
<organism evidence="2 3">
    <name type="scientific">Massilia agilis</name>
    <dbReference type="NCBI Taxonomy" id="1811226"/>
    <lineage>
        <taxon>Bacteria</taxon>
        <taxon>Pseudomonadati</taxon>
        <taxon>Pseudomonadota</taxon>
        <taxon>Betaproteobacteria</taxon>
        <taxon>Burkholderiales</taxon>
        <taxon>Oxalobacteraceae</taxon>
        <taxon>Telluria group</taxon>
        <taxon>Massilia</taxon>
    </lineage>
</organism>
<proteinExistence type="predicted"/>
<comment type="caution">
    <text evidence="2">The sequence shown here is derived from an EMBL/GenBank/DDBJ whole genome shotgun (WGS) entry which is preliminary data.</text>
</comment>
<evidence type="ECO:0000313" key="3">
    <source>
        <dbReference type="Proteomes" id="UP001206126"/>
    </source>
</evidence>
<dbReference type="Proteomes" id="UP001206126">
    <property type="component" value="Unassembled WGS sequence"/>
</dbReference>
<evidence type="ECO:0000313" key="2">
    <source>
        <dbReference type="EMBL" id="MCS0806451.1"/>
    </source>
</evidence>
<feature type="compositionally biased region" description="Basic and acidic residues" evidence="1">
    <location>
        <begin position="1"/>
        <end position="13"/>
    </location>
</feature>
<evidence type="ECO:0008006" key="4">
    <source>
        <dbReference type="Google" id="ProtNLM"/>
    </source>
</evidence>
<feature type="compositionally biased region" description="Basic and acidic residues" evidence="1">
    <location>
        <begin position="104"/>
        <end position="124"/>
    </location>
</feature>
<feature type="region of interest" description="Disordered" evidence="1">
    <location>
        <begin position="1"/>
        <end position="124"/>
    </location>
</feature>
<evidence type="ECO:0000256" key="1">
    <source>
        <dbReference type="SAM" id="MobiDB-lite"/>
    </source>
</evidence>